<gene>
    <name evidence="2" type="ORF">GAYE_PCTG71G1531</name>
</gene>
<feature type="region of interest" description="Disordered" evidence="1">
    <location>
        <begin position="446"/>
        <end position="473"/>
    </location>
</feature>
<name>A0AAV9I8D6_9RHOD</name>
<evidence type="ECO:0000256" key="1">
    <source>
        <dbReference type="SAM" id="MobiDB-lite"/>
    </source>
</evidence>
<proteinExistence type="predicted"/>
<feature type="region of interest" description="Disordered" evidence="1">
    <location>
        <begin position="555"/>
        <end position="584"/>
    </location>
</feature>
<dbReference type="EMBL" id="JANCYU010000018">
    <property type="protein sequence ID" value="KAK4523635.1"/>
    <property type="molecule type" value="Genomic_DNA"/>
</dbReference>
<reference evidence="2 3" key="1">
    <citation type="submission" date="2022-07" db="EMBL/GenBank/DDBJ databases">
        <title>Genome-wide signatures of adaptation to extreme environments.</title>
        <authorList>
            <person name="Cho C.H."/>
            <person name="Yoon H.S."/>
        </authorList>
    </citation>
    <scope>NUCLEOTIDE SEQUENCE [LARGE SCALE GENOMIC DNA]</scope>
    <source>
        <strain evidence="2 3">108.79 E11</strain>
    </source>
</reference>
<comment type="caution">
    <text evidence="2">The sequence shown here is derived from an EMBL/GenBank/DDBJ whole genome shotgun (WGS) entry which is preliminary data.</text>
</comment>
<protein>
    <submittedName>
        <fullName evidence="2">Uncharacterized protein</fullName>
    </submittedName>
</protein>
<feature type="compositionally biased region" description="Acidic residues" evidence="1">
    <location>
        <begin position="570"/>
        <end position="584"/>
    </location>
</feature>
<sequence length="584" mass="67230">MVLEAKSNAELESRFSLLEETVRKPSGLDALRNSFLSFGLWVCRNPPSREDNAELWIDRYCKLLEFSAVQQDAAAEFLLCLGLLTVYQPNISSKRKAEWSKHLSQSIFVSTSSEFLLYSLVHSYLHQRNASSSAAYYQLMEEVVRILSRVGNVLDSASESSTVLNDILPLILSLQHLASVQRDIPATVGLRLDLLSSLFSEFSDCLSKLFHFLRERCASGALCYDHKRLRNAIYALLYIVFRLFSDCVSLYGDALYPVATTFVSFALQLLETCDTCGMCVEKKLCYPMICTLLQRDIFQSSKTRQLLILIQCEVMRWYDKFVVKEERKTELMNRDGMEEEIKRRFDDKVTTGNETTHIGHGNLLWALKTWRIYHQSIFYRMERDHQIIERRNALDRWLWSFCDSVEQIPNLRFLRRTLSKYKRWLNYPPTQQTTVLPISSLDNESIGFRSNEKEPSDSETNSSRWKEAAGNTKRKHGWKSLQVIRPIAPVNISPVEDNAWNENTTVSRSKKLALQVMNNVEISCSNALDNQQQVSTKQTAVESLCVQTGGQDNEEAFFRDESDNQSSYSDVDDIVDEIDLNNSR</sequence>
<organism evidence="2 3">
    <name type="scientific">Galdieria yellowstonensis</name>
    <dbReference type="NCBI Taxonomy" id="3028027"/>
    <lineage>
        <taxon>Eukaryota</taxon>
        <taxon>Rhodophyta</taxon>
        <taxon>Bangiophyceae</taxon>
        <taxon>Galdieriales</taxon>
        <taxon>Galdieriaceae</taxon>
        <taxon>Galdieria</taxon>
    </lineage>
</organism>
<accession>A0AAV9I8D6</accession>
<evidence type="ECO:0000313" key="2">
    <source>
        <dbReference type="EMBL" id="KAK4523635.1"/>
    </source>
</evidence>
<dbReference type="AlphaFoldDB" id="A0AAV9I8D6"/>
<dbReference type="Proteomes" id="UP001300502">
    <property type="component" value="Unassembled WGS sequence"/>
</dbReference>
<evidence type="ECO:0000313" key="3">
    <source>
        <dbReference type="Proteomes" id="UP001300502"/>
    </source>
</evidence>
<keyword evidence="3" id="KW-1185">Reference proteome</keyword>